<dbReference type="InterPro" id="IPR003692">
    <property type="entry name" value="Hydantoinase_B"/>
</dbReference>
<evidence type="ECO:0000259" key="2">
    <source>
        <dbReference type="Pfam" id="PF02538"/>
    </source>
</evidence>
<dbReference type="Pfam" id="PF02538">
    <property type="entry name" value="Hydantoinase_B"/>
    <property type="match status" value="1"/>
</dbReference>
<feature type="region of interest" description="Disordered" evidence="1">
    <location>
        <begin position="1"/>
        <end position="22"/>
    </location>
</feature>
<feature type="compositionally biased region" description="Low complexity" evidence="1">
    <location>
        <begin position="1"/>
        <end position="20"/>
    </location>
</feature>
<keyword evidence="4" id="KW-1185">Reference proteome</keyword>
<evidence type="ECO:0000313" key="3">
    <source>
        <dbReference type="EMBL" id="GAA5341664.1"/>
    </source>
</evidence>
<sequence length="592" mass="62304">MTQSTGPTTQSTGPTTQTGPAVSTSIDRITLEVIRNGLLTAADEMKNVVLRTAYSNLWKEAGDLSCALLRPTGEVVAQGSADIPIHLPTMPFSFAGLTERFPVETMLPGDVFIHNDPFRGNNHLPDFFMCKPVFFGETLLGFAAVRGHFIDVGGNGPGSYSSTAPDIQAEGFRIPPMRVWKEGERNEELVGLLESNLRNPRERIGDLQAQYAGCNTGERRLQALAEKYGADTLSIAIERVLDDAETLARAHIAEIPDGRYEFEDFCDGDGIVNEPFAIRCAVEVDGSDIAIDFDGTSPQTHGGMNMALSVCYAACVYAIKALTDPDSPANSGAYRPITVTAPEGTVVNVSYPGAVVAGNHETSARVADCVTGALAEALPDRVVAAGAGSTGVLVFGGHDADRDFICVEMHGAGQGGGAGADGGNAHRVNIANTGNTPTEALELEYPMTVIEYRITDDAGGAGEFRGGCGIQRRVRFDAPGWITIVAERGTVAPYGLFGGGRPEPTQVVLTRADGTVEELPTKTAPLLVVAGDELFLKCAGGGGYGDPVDRTVEALQADVDNGYVSPDSAATTYGAVVLEDAGRADGKWVVSR</sequence>
<reference evidence="3 4" key="1">
    <citation type="submission" date="2024-02" db="EMBL/GenBank/DDBJ databases">
        <title>Characterization of antibiotic resistant novel bacterial strains and their environmental applications.</title>
        <authorList>
            <person name="Manzoor S."/>
            <person name="Abbas S."/>
            <person name="Arshad M."/>
            <person name="Li W.J."/>
            <person name="Ahmed I."/>
        </authorList>
    </citation>
    <scope>NUCLEOTIDE SEQUENCE [LARGE SCALE GENOMIC DNA]</scope>
    <source>
        <strain evidence="3 4">KACC 15558</strain>
    </source>
</reference>
<protein>
    <submittedName>
        <fullName evidence="3">Hydantoinase B/oxoprolinase family protein</fullName>
    </submittedName>
</protein>
<organism evidence="3 4">
    <name type="scientific">Brevibacterium ammoniilyticum</name>
    <dbReference type="NCBI Taxonomy" id="1046555"/>
    <lineage>
        <taxon>Bacteria</taxon>
        <taxon>Bacillati</taxon>
        <taxon>Actinomycetota</taxon>
        <taxon>Actinomycetes</taxon>
        <taxon>Micrococcales</taxon>
        <taxon>Brevibacteriaceae</taxon>
        <taxon>Brevibacterium</taxon>
    </lineage>
</organism>
<feature type="domain" description="Hydantoinase B/oxoprolinase" evidence="2">
    <location>
        <begin position="27"/>
        <end position="547"/>
    </location>
</feature>
<evidence type="ECO:0000256" key="1">
    <source>
        <dbReference type="SAM" id="MobiDB-lite"/>
    </source>
</evidence>
<dbReference type="PANTHER" id="PTHR11365">
    <property type="entry name" value="5-OXOPROLINASE RELATED"/>
    <property type="match status" value="1"/>
</dbReference>
<gene>
    <name evidence="3" type="ORF">KACC15558_27050</name>
</gene>
<dbReference type="EMBL" id="BAABNP010000011">
    <property type="protein sequence ID" value="GAA5341664.1"/>
    <property type="molecule type" value="Genomic_DNA"/>
</dbReference>
<accession>A0ABP9U601</accession>
<proteinExistence type="predicted"/>
<dbReference type="PANTHER" id="PTHR11365:SF23">
    <property type="entry name" value="HYPOTHETICAL 5-OXOPROLINASE (EUROFUNG)-RELATED"/>
    <property type="match status" value="1"/>
</dbReference>
<evidence type="ECO:0000313" key="4">
    <source>
        <dbReference type="Proteomes" id="UP001498935"/>
    </source>
</evidence>
<dbReference type="Proteomes" id="UP001498935">
    <property type="component" value="Unassembled WGS sequence"/>
</dbReference>
<dbReference type="InterPro" id="IPR045079">
    <property type="entry name" value="Oxoprolinase-like"/>
</dbReference>
<comment type="caution">
    <text evidence="3">The sequence shown here is derived from an EMBL/GenBank/DDBJ whole genome shotgun (WGS) entry which is preliminary data.</text>
</comment>
<name>A0ABP9U601_9MICO</name>